<sequence>MARSFSRSNETPIRLLCIWTGAIALGLVFYKLIGPVGHWYELKFARNDGDLGQAYMVALAVQFLALIVGGWLGDWAFRKWRQKRPDRR</sequence>
<dbReference type="RefSeq" id="WP_145742995.1">
    <property type="nucleotide sequence ID" value="NZ_VIVL01000003.1"/>
</dbReference>
<dbReference type="Proteomes" id="UP000319722">
    <property type="component" value="Unassembled WGS sequence"/>
</dbReference>
<keyword evidence="1" id="KW-1133">Transmembrane helix</keyword>
<proteinExistence type="predicted"/>
<keyword evidence="1" id="KW-0812">Transmembrane</keyword>
<reference evidence="2 3" key="1">
    <citation type="submission" date="2019-06" db="EMBL/GenBank/DDBJ databases">
        <title>Sorghum-associated microbial communities from plants grown in Nebraska, USA.</title>
        <authorList>
            <person name="Schachtman D."/>
        </authorList>
    </citation>
    <scope>NUCLEOTIDE SEQUENCE [LARGE SCALE GENOMIC DNA]</scope>
    <source>
        <strain evidence="2 3">T529</strain>
    </source>
</reference>
<protein>
    <submittedName>
        <fullName evidence="2">Uncharacterized protein</fullName>
    </submittedName>
</protein>
<gene>
    <name evidence="2" type="ORF">FB547_103309</name>
</gene>
<evidence type="ECO:0000313" key="2">
    <source>
        <dbReference type="EMBL" id="TWD87327.1"/>
    </source>
</evidence>
<evidence type="ECO:0000256" key="1">
    <source>
        <dbReference type="SAM" id="Phobius"/>
    </source>
</evidence>
<dbReference type="AlphaFoldDB" id="A0A561C8G6"/>
<organism evidence="2 3">
    <name type="scientific">Variovorax beijingensis</name>
    <dbReference type="NCBI Taxonomy" id="2496117"/>
    <lineage>
        <taxon>Bacteria</taxon>
        <taxon>Pseudomonadati</taxon>
        <taxon>Pseudomonadota</taxon>
        <taxon>Betaproteobacteria</taxon>
        <taxon>Burkholderiales</taxon>
        <taxon>Comamonadaceae</taxon>
        <taxon>Variovorax</taxon>
    </lineage>
</organism>
<accession>A0A561C8G6</accession>
<evidence type="ECO:0000313" key="3">
    <source>
        <dbReference type="Proteomes" id="UP000319722"/>
    </source>
</evidence>
<feature type="transmembrane region" description="Helical" evidence="1">
    <location>
        <begin position="12"/>
        <end position="33"/>
    </location>
</feature>
<name>A0A561C8G6_9BURK</name>
<comment type="caution">
    <text evidence="2">The sequence shown here is derived from an EMBL/GenBank/DDBJ whole genome shotgun (WGS) entry which is preliminary data.</text>
</comment>
<dbReference type="OrthoDB" id="8856471at2"/>
<dbReference type="EMBL" id="VIVL01000003">
    <property type="protein sequence ID" value="TWD87327.1"/>
    <property type="molecule type" value="Genomic_DNA"/>
</dbReference>
<keyword evidence="1" id="KW-0472">Membrane</keyword>
<feature type="transmembrane region" description="Helical" evidence="1">
    <location>
        <begin position="53"/>
        <end position="77"/>
    </location>
</feature>